<proteinExistence type="predicted"/>
<reference evidence="1 2" key="1">
    <citation type="submission" date="2018-09" db="EMBL/GenBank/DDBJ databases">
        <authorList>
            <person name="Tagini F."/>
        </authorList>
    </citation>
    <scope>NUCLEOTIDE SEQUENCE [LARGE SCALE GENOMIC DNA]</scope>
    <source>
        <strain evidence="1 2">MK136</strain>
    </source>
</reference>
<evidence type="ECO:0000313" key="1">
    <source>
        <dbReference type="EMBL" id="VBA37647.1"/>
    </source>
</evidence>
<evidence type="ECO:0000313" key="2">
    <source>
        <dbReference type="Proteomes" id="UP000273307"/>
    </source>
</evidence>
<dbReference type="Proteomes" id="UP000273307">
    <property type="component" value="Unassembled WGS sequence"/>
</dbReference>
<sequence length="35" mass="3528">MGRRGAKVHMADVNTAAAAAVAHESAAAHRITPST</sequence>
<keyword evidence="2" id="KW-1185">Reference proteome</keyword>
<dbReference type="AlphaFoldDB" id="A0A498PXG4"/>
<organism evidence="1 2">
    <name type="scientific">Mycobacterium attenuatum</name>
    <dbReference type="NCBI Taxonomy" id="2341086"/>
    <lineage>
        <taxon>Bacteria</taxon>
        <taxon>Bacillati</taxon>
        <taxon>Actinomycetota</taxon>
        <taxon>Actinomycetes</taxon>
        <taxon>Mycobacteriales</taxon>
        <taxon>Mycobacteriaceae</taxon>
        <taxon>Mycobacterium</taxon>
    </lineage>
</organism>
<gene>
    <name evidence="1" type="ORF">LAUMK136_02050</name>
</gene>
<name>A0A498PXG4_9MYCO</name>
<dbReference type="EMBL" id="UPHP01000045">
    <property type="protein sequence ID" value="VBA37647.1"/>
    <property type="molecule type" value="Genomic_DNA"/>
</dbReference>
<accession>A0A498PXG4</accession>
<protein>
    <submittedName>
        <fullName evidence="1">Uncharacterized protein</fullName>
    </submittedName>
</protein>